<dbReference type="RefSeq" id="WP_248632670.1">
    <property type="nucleotide sequence ID" value="NZ_JALPTH010000006.1"/>
</dbReference>
<dbReference type="EC" id="3.4.21.-" evidence="6"/>
<keyword evidence="2" id="KW-0732">Signal</keyword>
<evidence type="ECO:0000313" key="6">
    <source>
        <dbReference type="EMBL" id="MCK8677447.1"/>
    </source>
</evidence>
<dbReference type="InterPro" id="IPR033116">
    <property type="entry name" value="TRYPSIN_SER"/>
</dbReference>
<dbReference type="InterPro" id="IPR001254">
    <property type="entry name" value="Trypsin_dom"/>
</dbReference>
<dbReference type="EMBL" id="JALPTH010000006">
    <property type="protein sequence ID" value="MCK8677447.1"/>
    <property type="molecule type" value="Genomic_DNA"/>
</dbReference>
<dbReference type="SUPFAM" id="SSF69318">
    <property type="entry name" value="Integrin alpha N-terminal domain"/>
    <property type="match status" value="1"/>
</dbReference>
<evidence type="ECO:0000313" key="7">
    <source>
        <dbReference type="Proteomes" id="UP001522868"/>
    </source>
</evidence>
<protein>
    <submittedName>
        <fullName evidence="6">Trypsin-like serine protease</fullName>
        <ecNumber evidence="6">3.4.21.-</ecNumber>
    </submittedName>
</protein>
<dbReference type="PRINTS" id="PR00722">
    <property type="entry name" value="CHYMOTRYPSIN"/>
</dbReference>
<keyword evidence="6" id="KW-0378">Hydrolase</keyword>
<evidence type="ECO:0000256" key="1">
    <source>
        <dbReference type="ARBA" id="ARBA00007664"/>
    </source>
</evidence>
<comment type="similarity">
    <text evidence="1">Belongs to the peptidase S1 family.</text>
</comment>
<name>A0ABT0I823_9ACTN</name>
<sequence>MQIRTRGGRHKRRLRLALPAFAAVAVLTGVGVVVSGPGSAEASATPQLSAGPSKPAPVSQQELSARLAKILKAGAKNQRSLVRQPDAAARDAAENTDGGEGKPSARIIGGSTTTISAAPWMAQLYYEDGAGDSYFCGGAVIAPTKIATAAHCVKGVKWSDKGVVVVGTDRTLATPPSSGQTTGLNGGTAIGAYRQWHHPLHDDYSLDNDVAVLTLDTPVPSNVKILPLAQPTDSALYQAGRDGKVYGWGRTSSTVLDSGSPKLKVADADIVSDASCAAAYPDGFIKGHMLCAGAAPTGSDATSETTCNGDSGGPLVVGGKLAGIVSWGDQDCSAKGKFGVYAKATTYSAPIQSRVDDTNWSGDHTADLLARRTSDKSLFSWHSKVTGLTRVDNLGGFKGFTLLLQTDLDRDGIQDLLYRSAGGDVYWEHVGPDGGEGQRKLVAKGWSKHKQILAPGDVTGDEVPDMIAVDSTGIMRIYPGKGDGGFAAPVSVGSGWGAFTMVRGHGDFTADGKADIFARKSDGKTYLYKGTGVAAKPWAAPVLVGAFGSMNALVTTGDVNSDGHADVLARDTAGKLWLYPGKGNGGFNARLAFGSGWQAYNLFG</sequence>
<dbReference type="Pfam" id="PF13517">
    <property type="entry name" value="FG-GAP_3"/>
    <property type="match status" value="1"/>
</dbReference>
<proteinExistence type="inferred from homology"/>
<dbReference type="InterPro" id="IPR043504">
    <property type="entry name" value="Peptidase_S1_PA_chymotrypsin"/>
</dbReference>
<evidence type="ECO:0000256" key="4">
    <source>
        <dbReference type="SAM" id="MobiDB-lite"/>
    </source>
</evidence>
<dbReference type="CDD" id="cd00190">
    <property type="entry name" value="Tryp_SPc"/>
    <property type="match status" value="1"/>
</dbReference>
<dbReference type="Gene3D" id="2.40.10.10">
    <property type="entry name" value="Trypsin-like serine proteases"/>
    <property type="match status" value="1"/>
</dbReference>
<evidence type="ECO:0000256" key="2">
    <source>
        <dbReference type="ARBA" id="ARBA00022729"/>
    </source>
</evidence>
<dbReference type="Pfam" id="PF00089">
    <property type="entry name" value="Trypsin"/>
    <property type="match status" value="1"/>
</dbReference>
<dbReference type="InterPro" id="IPR050430">
    <property type="entry name" value="Peptidase_S1"/>
</dbReference>
<keyword evidence="3" id="KW-1015">Disulfide bond</keyword>
<dbReference type="GO" id="GO:0016787">
    <property type="term" value="F:hydrolase activity"/>
    <property type="evidence" value="ECO:0007669"/>
    <property type="project" value="UniProtKB-KW"/>
</dbReference>
<dbReference type="SMART" id="SM00020">
    <property type="entry name" value="Tryp_SPc"/>
    <property type="match status" value="1"/>
</dbReference>
<dbReference type="PANTHER" id="PTHR24276:SF98">
    <property type="entry name" value="FI18310P1-RELATED"/>
    <property type="match status" value="1"/>
</dbReference>
<accession>A0ABT0I823</accession>
<comment type="caution">
    <text evidence="6">The sequence shown here is derived from an EMBL/GenBank/DDBJ whole genome shotgun (WGS) entry which is preliminary data.</text>
</comment>
<dbReference type="Proteomes" id="UP001522868">
    <property type="component" value="Unassembled WGS sequence"/>
</dbReference>
<evidence type="ECO:0000259" key="5">
    <source>
        <dbReference type="PROSITE" id="PS50240"/>
    </source>
</evidence>
<feature type="region of interest" description="Disordered" evidence="4">
    <location>
        <begin position="76"/>
        <end position="108"/>
    </location>
</feature>
<dbReference type="PANTHER" id="PTHR24276">
    <property type="entry name" value="POLYSERASE-RELATED"/>
    <property type="match status" value="1"/>
</dbReference>
<gene>
    <name evidence="6" type="ORF">M1O15_08605</name>
</gene>
<dbReference type="InterPro" id="IPR009003">
    <property type="entry name" value="Peptidase_S1_PA"/>
</dbReference>
<dbReference type="InterPro" id="IPR028994">
    <property type="entry name" value="Integrin_alpha_N"/>
</dbReference>
<dbReference type="PROSITE" id="PS00135">
    <property type="entry name" value="TRYPSIN_SER"/>
    <property type="match status" value="1"/>
</dbReference>
<organism evidence="6 7">
    <name type="scientific">Streptomyces lichenis</name>
    <dbReference type="NCBI Taxonomy" id="2306967"/>
    <lineage>
        <taxon>Bacteria</taxon>
        <taxon>Bacillati</taxon>
        <taxon>Actinomycetota</taxon>
        <taxon>Actinomycetes</taxon>
        <taxon>Kitasatosporales</taxon>
        <taxon>Streptomycetaceae</taxon>
        <taxon>Streptomyces</taxon>
    </lineage>
</organism>
<dbReference type="PROSITE" id="PS50240">
    <property type="entry name" value="TRYPSIN_DOM"/>
    <property type="match status" value="1"/>
</dbReference>
<keyword evidence="7" id="KW-1185">Reference proteome</keyword>
<reference evidence="6 7" key="1">
    <citation type="submission" date="2022-04" db="EMBL/GenBank/DDBJ databases">
        <title>Streptomyces sp. nov. LCR6-01 isolated from Lichen of Dirinaria sp.</title>
        <authorList>
            <person name="Kanchanasin P."/>
            <person name="Tanasupawat S."/>
            <person name="Phongsopitanun W."/>
        </authorList>
    </citation>
    <scope>NUCLEOTIDE SEQUENCE [LARGE SCALE GENOMIC DNA]</scope>
    <source>
        <strain evidence="6 7">LCR6-01</strain>
    </source>
</reference>
<dbReference type="InterPro" id="IPR013517">
    <property type="entry name" value="FG-GAP"/>
</dbReference>
<evidence type="ECO:0000256" key="3">
    <source>
        <dbReference type="ARBA" id="ARBA00023157"/>
    </source>
</evidence>
<dbReference type="InterPro" id="IPR001314">
    <property type="entry name" value="Peptidase_S1A"/>
</dbReference>
<feature type="domain" description="Peptidase S1" evidence="5">
    <location>
        <begin position="107"/>
        <end position="387"/>
    </location>
</feature>
<dbReference type="SUPFAM" id="SSF50494">
    <property type="entry name" value="Trypsin-like serine proteases"/>
    <property type="match status" value="1"/>
</dbReference>